<accession>A0AAJ0ME34</accession>
<feature type="repeat" description="ANK" evidence="3">
    <location>
        <begin position="94"/>
        <end position="126"/>
    </location>
</feature>
<dbReference type="Gene3D" id="1.25.40.20">
    <property type="entry name" value="Ankyrin repeat-containing domain"/>
    <property type="match status" value="3"/>
</dbReference>
<feature type="repeat" description="ANK" evidence="3">
    <location>
        <begin position="127"/>
        <end position="159"/>
    </location>
</feature>
<organism evidence="4 5">
    <name type="scientific">Lasiosphaeria hispida</name>
    <dbReference type="NCBI Taxonomy" id="260671"/>
    <lineage>
        <taxon>Eukaryota</taxon>
        <taxon>Fungi</taxon>
        <taxon>Dikarya</taxon>
        <taxon>Ascomycota</taxon>
        <taxon>Pezizomycotina</taxon>
        <taxon>Sordariomycetes</taxon>
        <taxon>Sordariomycetidae</taxon>
        <taxon>Sordariales</taxon>
        <taxon>Lasiosphaeriaceae</taxon>
        <taxon>Lasiosphaeria</taxon>
    </lineage>
</organism>
<dbReference type="InterPro" id="IPR036770">
    <property type="entry name" value="Ankyrin_rpt-contain_sf"/>
</dbReference>
<sequence>MQAVKLKNLAAVETLLNQNLDPNFRLSDNEPYPLKLAVKNDDLAMVQRLCSRGARADYKTQSGKTLLMLAIENNCINSALGLIPHSALSLTDAQGRTALHMAAKGNHLALAEELLKANANPNTQTADGRTPLHEAATSGDTALAAALLQEGADPTIPDSTGKQPLHHAASSGHEALAIQLLTHSSSSGTTAVPIDAPDTKGITPLMLAAGSGHDALVHRLACAGADVRRRSAMGFHALYAACAGGHLLCAAYLLGRGAEVDGADCRGNTPLHVAAKNGRVEMVRWLVSMGADRGRRSVEPFEGLAVVGTAAEVARGVPRWREGGVGEGIAALLEGWRVERRREFVWEFGVVEGKRAGQDG</sequence>
<dbReference type="Proteomes" id="UP001275084">
    <property type="component" value="Unassembled WGS sequence"/>
</dbReference>
<dbReference type="InterPro" id="IPR002110">
    <property type="entry name" value="Ankyrin_rpt"/>
</dbReference>
<dbReference type="AlphaFoldDB" id="A0AAJ0ME34"/>
<dbReference type="SMART" id="SM00248">
    <property type="entry name" value="ANK"/>
    <property type="match status" value="8"/>
</dbReference>
<dbReference type="EMBL" id="JAUIQD010000004">
    <property type="protein sequence ID" value="KAK3352749.1"/>
    <property type="molecule type" value="Genomic_DNA"/>
</dbReference>
<keyword evidence="1" id="KW-0677">Repeat</keyword>
<dbReference type="Pfam" id="PF12796">
    <property type="entry name" value="Ank_2"/>
    <property type="match status" value="2"/>
</dbReference>
<comment type="caution">
    <text evidence="4">The sequence shown here is derived from an EMBL/GenBank/DDBJ whole genome shotgun (WGS) entry which is preliminary data.</text>
</comment>
<dbReference type="PROSITE" id="PS50297">
    <property type="entry name" value="ANK_REP_REGION"/>
    <property type="match status" value="4"/>
</dbReference>
<evidence type="ECO:0000313" key="5">
    <source>
        <dbReference type="Proteomes" id="UP001275084"/>
    </source>
</evidence>
<dbReference type="PANTHER" id="PTHR24173">
    <property type="entry name" value="ANKYRIN REPEAT CONTAINING"/>
    <property type="match status" value="1"/>
</dbReference>
<reference evidence="4" key="1">
    <citation type="journal article" date="2023" name="Mol. Phylogenet. Evol.">
        <title>Genome-scale phylogeny and comparative genomics of the fungal order Sordariales.</title>
        <authorList>
            <person name="Hensen N."/>
            <person name="Bonometti L."/>
            <person name="Westerberg I."/>
            <person name="Brannstrom I.O."/>
            <person name="Guillou S."/>
            <person name="Cros-Aarteil S."/>
            <person name="Calhoun S."/>
            <person name="Haridas S."/>
            <person name="Kuo A."/>
            <person name="Mondo S."/>
            <person name="Pangilinan J."/>
            <person name="Riley R."/>
            <person name="LaButti K."/>
            <person name="Andreopoulos B."/>
            <person name="Lipzen A."/>
            <person name="Chen C."/>
            <person name="Yan M."/>
            <person name="Daum C."/>
            <person name="Ng V."/>
            <person name="Clum A."/>
            <person name="Steindorff A."/>
            <person name="Ohm R.A."/>
            <person name="Martin F."/>
            <person name="Silar P."/>
            <person name="Natvig D.O."/>
            <person name="Lalanne C."/>
            <person name="Gautier V."/>
            <person name="Ament-Velasquez S.L."/>
            <person name="Kruys A."/>
            <person name="Hutchinson M.I."/>
            <person name="Powell A.J."/>
            <person name="Barry K."/>
            <person name="Miller A.N."/>
            <person name="Grigoriev I.V."/>
            <person name="Debuchy R."/>
            <person name="Gladieux P."/>
            <person name="Hiltunen Thoren M."/>
            <person name="Johannesson H."/>
        </authorList>
    </citation>
    <scope>NUCLEOTIDE SEQUENCE</scope>
    <source>
        <strain evidence="4">CBS 955.72</strain>
    </source>
</reference>
<feature type="repeat" description="ANK" evidence="3">
    <location>
        <begin position="266"/>
        <end position="298"/>
    </location>
</feature>
<dbReference type="PANTHER" id="PTHR24173:SF74">
    <property type="entry name" value="ANKYRIN REPEAT DOMAIN-CONTAINING PROTEIN 16"/>
    <property type="match status" value="1"/>
</dbReference>
<name>A0AAJ0ME34_9PEZI</name>
<protein>
    <submittedName>
        <fullName evidence="4">Ankyrin repeat-containing domain protein</fullName>
    </submittedName>
</protein>
<gene>
    <name evidence="4" type="ORF">B0T25DRAFT_454097</name>
</gene>
<dbReference type="SUPFAM" id="SSF48403">
    <property type="entry name" value="Ankyrin repeat"/>
    <property type="match status" value="1"/>
</dbReference>
<keyword evidence="2 3" id="KW-0040">ANK repeat</keyword>
<evidence type="ECO:0000313" key="4">
    <source>
        <dbReference type="EMBL" id="KAK3352749.1"/>
    </source>
</evidence>
<reference evidence="4" key="2">
    <citation type="submission" date="2023-06" db="EMBL/GenBank/DDBJ databases">
        <authorList>
            <consortium name="Lawrence Berkeley National Laboratory"/>
            <person name="Haridas S."/>
            <person name="Hensen N."/>
            <person name="Bonometti L."/>
            <person name="Westerberg I."/>
            <person name="Brannstrom I.O."/>
            <person name="Guillou S."/>
            <person name="Cros-Aarteil S."/>
            <person name="Calhoun S."/>
            <person name="Kuo A."/>
            <person name="Mondo S."/>
            <person name="Pangilinan J."/>
            <person name="Riley R."/>
            <person name="Labutti K."/>
            <person name="Andreopoulos B."/>
            <person name="Lipzen A."/>
            <person name="Chen C."/>
            <person name="Yanf M."/>
            <person name="Daum C."/>
            <person name="Ng V."/>
            <person name="Clum A."/>
            <person name="Steindorff A."/>
            <person name="Ohm R."/>
            <person name="Martin F."/>
            <person name="Silar P."/>
            <person name="Natvig D."/>
            <person name="Lalanne C."/>
            <person name="Gautier V."/>
            <person name="Ament-Velasquez S.L."/>
            <person name="Kruys A."/>
            <person name="Hutchinson M.I."/>
            <person name="Powell A.J."/>
            <person name="Barry K."/>
            <person name="Miller A.N."/>
            <person name="Grigoriev I.V."/>
            <person name="Debuchy R."/>
            <person name="Gladieux P."/>
            <person name="Thoren M.H."/>
            <person name="Johannesson H."/>
        </authorList>
    </citation>
    <scope>NUCLEOTIDE SEQUENCE</scope>
    <source>
        <strain evidence="4">CBS 955.72</strain>
    </source>
</reference>
<evidence type="ECO:0000256" key="1">
    <source>
        <dbReference type="ARBA" id="ARBA00022737"/>
    </source>
</evidence>
<dbReference type="PROSITE" id="PS50088">
    <property type="entry name" value="ANK_REPEAT"/>
    <property type="match status" value="4"/>
</dbReference>
<feature type="repeat" description="ANK" evidence="3">
    <location>
        <begin position="200"/>
        <end position="232"/>
    </location>
</feature>
<evidence type="ECO:0000256" key="2">
    <source>
        <dbReference type="ARBA" id="ARBA00023043"/>
    </source>
</evidence>
<evidence type="ECO:0000256" key="3">
    <source>
        <dbReference type="PROSITE-ProRule" id="PRU00023"/>
    </source>
</evidence>
<keyword evidence="5" id="KW-1185">Reference proteome</keyword>
<proteinExistence type="predicted"/>